<dbReference type="InterPro" id="IPR029032">
    <property type="entry name" value="AhpD-like"/>
</dbReference>
<evidence type="ECO:0000313" key="3">
    <source>
        <dbReference type="Proteomes" id="UP000294513"/>
    </source>
</evidence>
<sequence>MPHLPFPEDESLPQQVRQCLDELPTRLNVFQIMAYAPTTVCHVADLGAALLGTLNIAPAHREMVILWVARQTGAKYEWVQHLPPARAGGVTEEQIQAVYDLDRRRPCLGPAQQAALALADRIVAGVPSGRADIARLAEHFTQREIVELAVLAGYYLMLARFLVTFDVDLDPRGDALADAFTGRRDAE</sequence>
<dbReference type="EMBL" id="SMKU01000001">
    <property type="protein sequence ID" value="TDD98134.1"/>
    <property type="molecule type" value="Genomic_DNA"/>
</dbReference>
<dbReference type="InterPro" id="IPR003779">
    <property type="entry name" value="CMD-like"/>
</dbReference>
<dbReference type="RefSeq" id="WP_131888655.1">
    <property type="nucleotide sequence ID" value="NZ_SMKU01000001.1"/>
</dbReference>
<organism evidence="2 3">
    <name type="scientific">Actinomadura rubrisoli</name>
    <dbReference type="NCBI Taxonomy" id="2530368"/>
    <lineage>
        <taxon>Bacteria</taxon>
        <taxon>Bacillati</taxon>
        <taxon>Actinomycetota</taxon>
        <taxon>Actinomycetes</taxon>
        <taxon>Streptosporangiales</taxon>
        <taxon>Thermomonosporaceae</taxon>
        <taxon>Actinomadura</taxon>
    </lineage>
</organism>
<comment type="caution">
    <text evidence="2">The sequence shown here is derived from an EMBL/GenBank/DDBJ whole genome shotgun (WGS) entry which is preliminary data.</text>
</comment>
<dbReference type="SUPFAM" id="SSF69118">
    <property type="entry name" value="AhpD-like"/>
    <property type="match status" value="1"/>
</dbReference>
<protein>
    <submittedName>
        <fullName evidence="2">Carboxymuconolactone decarboxylase family protein</fullName>
    </submittedName>
</protein>
<dbReference type="Gene3D" id="1.20.1290.10">
    <property type="entry name" value="AhpD-like"/>
    <property type="match status" value="1"/>
</dbReference>
<evidence type="ECO:0000313" key="2">
    <source>
        <dbReference type="EMBL" id="TDD98134.1"/>
    </source>
</evidence>
<dbReference type="PANTHER" id="PTHR34846">
    <property type="entry name" value="4-CARBOXYMUCONOLACTONE DECARBOXYLASE FAMILY PROTEIN (AFU_ORTHOLOGUE AFUA_6G11590)"/>
    <property type="match status" value="1"/>
</dbReference>
<dbReference type="PANTHER" id="PTHR34846:SF11">
    <property type="entry name" value="4-CARBOXYMUCONOLACTONE DECARBOXYLASE FAMILY PROTEIN (AFU_ORTHOLOGUE AFUA_6G11590)"/>
    <property type="match status" value="1"/>
</dbReference>
<dbReference type="Proteomes" id="UP000294513">
    <property type="component" value="Unassembled WGS sequence"/>
</dbReference>
<evidence type="ECO:0000259" key="1">
    <source>
        <dbReference type="Pfam" id="PF02627"/>
    </source>
</evidence>
<keyword evidence="3" id="KW-1185">Reference proteome</keyword>
<reference evidence="2 3" key="1">
    <citation type="submission" date="2019-03" db="EMBL/GenBank/DDBJ databases">
        <title>Draft genome sequences of novel Actinobacteria.</title>
        <authorList>
            <person name="Sahin N."/>
            <person name="Ay H."/>
            <person name="Saygin H."/>
        </authorList>
    </citation>
    <scope>NUCLEOTIDE SEQUENCE [LARGE SCALE GENOMIC DNA]</scope>
    <source>
        <strain evidence="2 3">H3C3</strain>
    </source>
</reference>
<dbReference type="OrthoDB" id="4704294at2"/>
<dbReference type="AlphaFoldDB" id="A0A4R5CL12"/>
<gene>
    <name evidence="2" type="ORF">E1298_00250</name>
</gene>
<dbReference type="GO" id="GO:0051920">
    <property type="term" value="F:peroxiredoxin activity"/>
    <property type="evidence" value="ECO:0007669"/>
    <property type="project" value="InterPro"/>
</dbReference>
<name>A0A4R5CL12_9ACTN</name>
<dbReference type="Pfam" id="PF02627">
    <property type="entry name" value="CMD"/>
    <property type="match status" value="1"/>
</dbReference>
<proteinExistence type="predicted"/>
<feature type="domain" description="Carboxymuconolactone decarboxylase-like" evidence="1">
    <location>
        <begin position="56"/>
        <end position="120"/>
    </location>
</feature>
<accession>A0A4R5CL12</accession>